<dbReference type="EMBL" id="JAIUJS010000001">
    <property type="protein sequence ID" value="MCA0151726.1"/>
    <property type="molecule type" value="Genomic_DNA"/>
</dbReference>
<accession>A0ABS7XVQ3</accession>
<dbReference type="RefSeq" id="WP_224476698.1">
    <property type="nucleotide sequence ID" value="NZ_JAIUJS010000001.1"/>
</dbReference>
<keyword evidence="2" id="KW-1185">Reference proteome</keyword>
<organism evidence="1 2">
    <name type="scientific">Winogradskyella vincentii</name>
    <dbReference type="NCBI Taxonomy" id="2877122"/>
    <lineage>
        <taxon>Bacteria</taxon>
        <taxon>Pseudomonadati</taxon>
        <taxon>Bacteroidota</taxon>
        <taxon>Flavobacteriia</taxon>
        <taxon>Flavobacteriales</taxon>
        <taxon>Flavobacteriaceae</taxon>
        <taxon>Winogradskyella</taxon>
    </lineage>
</organism>
<reference evidence="2" key="1">
    <citation type="submission" date="2023-07" db="EMBL/GenBank/DDBJ databases">
        <authorList>
            <person name="Yue Y."/>
        </authorList>
    </citation>
    <scope>NUCLEOTIDE SEQUENCE [LARGE SCALE GENOMIC DNA]</scope>
    <source>
        <strain evidence="2">2Y89</strain>
    </source>
</reference>
<comment type="caution">
    <text evidence="1">The sequence shown here is derived from an EMBL/GenBank/DDBJ whole genome shotgun (WGS) entry which is preliminary data.</text>
</comment>
<sequence length="84" mass="9842">MNKQDLAEQLKYSSSKWLYVVTWNNVLKQLFCPFKVVVLKSVGTLKKGELVMVEAIKVTMELKTVFVINGRAYFHYHFEILLDE</sequence>
<evidence type="ECO:0000313" key="1">
    <source>
        <dbReference type="EMBL" id="MCA0151726.1"/>
    </source>
</evidence>
<protein>
    <submittedName>
        <fullName evidence="1">Uncharacterized protein</fullName>
    </submittedName>
</protein>
<dbReference type="Proteomes" id="UP001198402">
    <property type="component" value="Unassembled WGS sequence"/>
</dbReference>
<evidence type="ECO:0000313" key="2">
    <source>
        <dbReference type="Proteomes" id="UP001198402"/>
    </source>
</evidence>
<name>A0ABS7XVQ3_9FLAO</name>
<gene>
    <name evidence="1" type="ORF">LBV24_00765</name>
</gene>
<proteinExistence type="predicted"/>